<comment type="caution">
    <text evidence="6">The sequence shown here is derived from an EMBL/GenBank/DDBJ whole genome shotgun (WGS) entry which is preliminary data.</text>
</comment>
<dbReference type="EMBL" id="BAABJX010000029">
    <property type="protein sequence ID" value="GAA4834519.1"/>
    <property type="molecule type" value="Genomic_DNA"/>
</dbReference>
<evidence type="ECO:0000313" key="6">
    <source>
        <dbReference type="EMBL" id="GAA4834519.1"/>
    </source>
</evidence>
<dbReference type="InterPro" id="IPR036249">
    <property type="entry name" value="Thioredoxin-like_sf"/>
</dbReference>
<gene>
    <name evidence="6" type="ORF">GCM10023331_19720</name>
</gene>
<dbReference type="InterPro" id="IPR029759">
    <property type="entry name" value="GPX_AS"/>
</dbReference>
<dbReference type="InterPro" id="IPR029760">
    <property type="entry name" value="GPX_CS"/>
</dbReference>
<proteinExistence type="inferred from homology"/>
<sequence length="161" mass="18230">MTTSFYELSANTLHGGAVSMETFKGKVVLVVNTASKCGFTPQYRGLEKLYQDYKDLGLVILGFPCNQFMNQEPGDAGKIEECLMDYEVSFPVFEKVHVNGSNAHPIFVFLKDRLGGFMSKGVKWNFTKFLIDKNGSPRRRFAPITSPKDLERYVQDLLLEQ</sequence>
<name>A0ABP9D8D3_9BACT</name>
<accession>A0ABP9D8D3</accession>
<dbReference type="PROSITE" id="PS51352">
    <property type="entry name" value="THIOREDOXIN_2"/>
    <property type="match status" value="1"/>
</dbReference>
<protein>
    <recommendedName>
        <fullName evidence="4">Glutathione peroxidase</fullName>
    </recommendedName>
</protein>
<dbReference type="InterPro" id="IPR013766">
    <property type="entry name" value="Thioredoxin_domain"/>
</dbReference>
<dbReference type="PROSITE" id="PS00763">
    <property type="entry name" value="GLUTATHIONE_PEROXID_2"/>
    <property type="match status" value="1"/>
</dbReference>
<evidence type="ECO:0000313" key="7">
    <source>
        <dbReference type="Proteomes" id="UP001500298"/>
    </source>
</evidence>
<evidence type="ECO:0000256" key="2">
    <source>
        <dbReference type="ARBA" id="ARBA00022559"/>
    </source>
</evidence>
<keyword evidence="7" id="KW-1185">Reference proteome</keyword>
<dbReference type="Proteomes" id="UP001500298">
    <property type="component" value="Unassembled WGS sequence"/>
</dbReference>
<keyword evidence="3 4" id="KW-0560">Oxidoreductase</keyword>
<dbReference type="SUPFAM" id="SSF52833">
    <property type="entry name" value="Thioredoxin-like"/>
    <property type="match status" value="1"/>
</dbReference>
<dbReference type="PROSITE" id="PS00460">
    <property type="entry name" value="GLUTATHIONE_PEROXID_1"/>
    <property type="match status" value="1"/>
</dbReference>
<evidence type="ECO:0000256" key="3">
    <source>
        <dbReference type="ARBA" id="ARBA00023002"/>
    </source>
</evidence>
<dbReference type="InterPro" id="IPR000889">
    <property type="entry name" value="Glutathione_peroxidase"/>
</dbReference>
<organism evidence="6 7">
    <name type="scientific">Algivirga pacifica</name>
    <dbReference type="NCBI Taxonomy" id="1162670"/>
    <lineage>
        <taxon>Bacteria</taxon>
        <taxon>Pseudomonadati</taxon>
        <taxon>Bacteroidota</taxon>
        <taxon>Cytophagia</taxon>
        <taxon>Cytophagales</taxon>
        <taxon>Flammeovirgaceae</taxon>
        <taxon>Algivirga</taxon>
    </lineage>
</organism>
<evidence type="ECO:0000256" key="1">
    <source>
        <dbReference type="ARBA" id="ARBA00006926"/>
    </source>
</evidence>
<dbReference type="PANTHER" id="PTHR11592">
    <property type="entry name" value="GLUTATHIONE PEROXIDASE"/>
    <property type="match status" value="1"/>
</dbReference>
<dbReference type="Gene3D" id="3.40.30.10">
    <property type="entry name" value="Glutaredoxin"/>
    <property type="match status" value="1"/>
</dbReference>
<dbReference type="PROSITE" id="PS51355">
    <property type="entry name" value="GLUTATHIONE_PEROXID_3"/>
    <property type="match status" value="1"/>
</dbReference>
<dbReference type="PRINTS" id="PR01011">
    <property type="entry name" value="GLUTPROXDASE"/>
</dbReference>
<dbReference type="RefSeq" id="WP_345371385.1">
    <property type="nucleotide sequence ID" value="NZ_BAABJX010000029.1"/>
</dbReference>
<dbReference type="PIRSF" id="PIRSF000303">
    <property type="entry name" value="Glutathion_perox"/>
    <property type="match status" value="1"/>
</dbReference>
<keyword evidence="2 4" id="KW-0575">Peroxidase</keyword>
<dbReference type="GO" id="GO:0004601">
    <property type="term" value="F:peroxidase activity"/>
    <property type="evidence" value="ECO:0007669"/>
    <property type="project" value="UniProtKB-KW"/>
</dbReference>
<dbReference type="PANTHER" id="PTHR11592:SF78">
    <property type="entry name" value="GLUTATHIONE PEROXIDASE"/>
    <property type="match status" value="1"/>
</dbReference>
<reference evidence="7" key="1">
    <citation type="journal article" date="2019" name="Int. J. Syst. Evol. Microbiol.">
        <title>The Global Catalogue of Microorganisms (GCM) 10K type strain sequencing project: providing services to taxonomists for standard genome sequencing and annotation.</title>
        <authorList>
            <consortium name="The Broad Institute Genomics Platform"/>
            <consortium name="The Broad Institute Genome Sequencing Center for Infectious Disease"/>
            <person name="Wu L."/>
            <person name="Ma J."/>
        </authorList>
    </citation>
    <scope>NUCLEOTIDE SEQUENCE [LARGE SCALE GENOMIC DNA]</scope>
    <source>
        <strain evidence="7">JCM 18326</strain>
    </source>
</reference>
<comment type="similarity">
    <text evidence="1 4">Belongs to the glutathione peroxidase family.</text>
</comment>
<feature type="domain" description="Thioredoxin" evidence="5">
    <location>
        <begin position="1"/>
        <end position="159"/>
    </location>
</feature>
<evidence type="ECO:0000256" key="4">
    <source>
        <dbReference type="RuleBase" id="RU000499"/>
    </source>
</evidence>
<evidence type="ECO:0000259" key="5">
    <source>
        <dbReference type="PROSITE" id="PS51352"/>
    </source>
</evidence>
<dbReference type="CDD" id="cd00340">
    <property type="entry name" value="GSH_Peroxidase"/>
    <property type="match status" value="1"/>
</dbReference>
<dbReference type="Pfam" id="PF00255">
    <property type="entry name" value="GSHPx"/>
    <property type="match status" value="1"/>
</dbReference>